<dbReference type="Proteomes" id="UP000316905">
    <property type="component" value="Unassembled WGS sequence"/>
</dbReference>
<proteinExistence type="predicted"/>
<sequence length="69" mass="7192">MVKELESKHDADTALLMSVPLMAISVLSIISGLLCPSMASLGIGIVGAVAALTIQFHEQGKKPHSLLAH</sequence>
<feature type="transmembrane region" description="Helical" evidence="1">
    <location>
        <begin position="12"/>
        <end position="31"/>
    </location>
</feature>
<reference evidence="2 3" key="1">
    <citation type="journal article" date="2015" name="Stand. Genomic Sci.">
        <title>Genomic Encyclopedia of Bacterial and Archaeal Type Strains, Phase III: the genomes of soil and plant-associated and newly described type strains.</title>
        <authorList>
            <person name="Whitman W.B."/>
            <person name="Woyke T."/>
            <person name="Klenk H.P."/>
            <person name="Zhou Y."/>
            <person name="Lilburn T.G."/>
            <person name="Beck B.J."/>
            <person name="De Vos P."/>
            <person name="Vandamme P."/>
            <person name="Eisen J.A."/>
            <person name="Garrity G."/>
            <person name="Hugenholtz P."/>
            <person name="Kyrpides N.C."/>
        </authorList>
    </citation>
    <scope>NUCLEOTIDE SEQUENCE [LARGE SCALE GENOMIC DNA]</scope>
    <source>
        <strain evidence="2 3">CGMCC 1.6858</strain>
    </source>
</reference>
<keyword evidence="1" id="KW-1133">Transmembrane helix</keyword>
<evidence type="ECO:0000256" key="1">
    <source>
        <dbReference type="SAM" id="Phobius"/>
    </source>
</evidence>
<evidence type="ECO:0000313" key="3">
    <source>
        <dbReference type="Proteomes" id="UP000316905"/>
    </source>
</evidence>
<keyword evidence="3" id="KW-1185">Reference proteome</keyword>
<feature type="transmembrane region" description="Helical" evidence="1">
    <location>
        <begin position="37"/>
        <end position="56"/>
    </location>
</feature>
<evidence type="ECO:0000313" key="2">
    <source>
        <dbReference type="EMBL" id="TWI53450.1"/>
    </source>
</evidence>
<dbReference type="AlphaFoldDB" id="A0A562QB86"/>
<dbReference type="EMBL" id="VLKY01000008">
    <property type="protein sequence ID" value="TWI53450.1"/>
    <property type="molecule type" value="Genomic_DNA"/>
</dbReference>
<accession>A0A562QB86</accession>
<keyword evidence="1" id="KW-0812">Transmembrane</keyword>
<organism evidence="2 3">
    <name type="scientific">Pseudomonas duriflava</name>
    <dbReference type="NCBI Taxonomy" id="459528"/>
    <lineage>
        <taxon>Bacteria</taxon>
        <taxon>Pseudomonadati</taxon>
        <taxon>Pseudomonadota</taxon>
        <taxon>Gammaproteobacteria</taxon>
        <taxon>Pseudomonadales</taxon>
        <taxon>Pseudomonadaceae</taxon>
        <taxon>Pseudomonas</taxon>
    </lineage>
</organism>
<name>A0A562QB86_9PSED</name>
<keyword evidence="1" id="KW-0472">Membrane</keyword>
<gene>
    <name evidence="2" type="ORF">IQ22_02666</name>
</gene>
<dbReference type="RefSeq" id="WP_145142476.1">
    <property type="nucleotide sequence ID" value="NZ_VLKY01000008.1"/>
</dbReference>
<comment type="caution">
    <text evidence="2">The sequence shown here is derived from an EMBL/GenBank/DDBJ whole genome shotgun (WGS) entry which is preliminary data.</text>
</comment>
<protein>
    <submittedName>
        <fullName evidence="2">Uncharacterized protein</fullName>
    </submittedName>
</protein>